<feature type="transmembrane region" description="Helical" evidence="2">
    <location>
        <begin position="6"/>
        <end position="29"/>
    </location>
</feature>
<feature type="region of interest" description="Disordered" evidence="1">
    <location>
        <begin position="36"/>
        <end position="55"/>
    </location>
</feature>
<keyword evidence="4" id="KW-1185">Reference proteome</keyword>
<evidence type="ECO:0000256" key="1">
    <source>
        <dbReference type="SAM" id="MobiDB-lite"/>
    </source>
</evidence>
<name>A0A8J4AI71_9ACTN</name>
<keyword evidence="2" id="KW-0812">Transmembrane</keyword>
<evidence type="ECO:0000313" key="3">
    <source>
        <dbReference type="EMBL" id="GIL31741.1"/>
    </source>
</evidence>
<dbReference type="AlphaFoldDB" id="A0A8J4AI71"/>
<sequence length="88" mass="9544">MDAATYAAAMCAAFLVGVAALGTLAVYLLDRAANRRDRAAQRPRDRAAQRPRDPYADAQALAARRRAEHLGRARVPVATRSAVATWPR</sequence>
<evidence type="ECO:0000313" key="4">
    <source>
        <dbReference type="Proteomes" id="UP000614996"/>
    </source>
</evidence>
<reference evidence="4" key="1">
    <citation type="journal article" date="2021" name="Int. J. Syst. Evol. Microbiol.">
        <title>Actinocatenispora comari sp. nov., an endophytic actinomycete isolated from aerial parts of Comarum salesowianum.</title>
        <authorList>
            <person name="Oyunbileg N."/>
            <person name="Iizaka Y."/>
            <person name="Hamada M."/>
            <person name="Davaapurev B.O."/>
            <person name="Fukumoto A."/>
            <person name="Tsetseg B."/>
            <person name="Kato F."/>
            <person name="Tamura T."/>
            <person name="Batkhuu J."/>
            <person name="Anzai Y."/>
        </authorList>
    </citation>
    <scope>NUCLEOTIDE SEQUENCE [LARGE SCALE GENOMIC DNA]</scope>
    <source>
        <strain evidence="4">NUM-2625</strain>
    </source>
</reference>
<protein>
    <submittedName>
        <fullName evidence="3">Uncharacterized protein</fullName>
    </submittedName>
</protein>
<proteinExistence type="predicted"/>
<comment type="caution">
    <text evidence="3">The sequence shown here is derived from an EMBL/GenBank/DDBJ whole genome shotgun (WGS) entry which is preliminary data.</text>
</comment>
<keyword evidence="2" id="KW-0472">Membrane</keyword>
<gene>
    <name evidence="3" type="ORF">NUM_69950</name>
</gene>
<keyword evidence="2" id="KW-1133">Transmembrane helix</keyword>
<dbReference type="Proteomes" id="UP000614996">
    <property type="component" value="Unassembled WGS sequence"/>
</dbReference>
<dbReference type="EMBL" id="BOPO01000149">
    <property type="protein sequence ID" value="GIL31741.1"/>
    <property type="molecule type" value="Genomic_DNA"/>
</dbReference>
<evidence type="ECO:0000256" key="2">
    <source>
        <dbReference type="SAM" id="Phobius"/>
    </source>
</evidence>
<accession>A0A8J4AI71</accession>
<organism evidence="3 4">
    <name type="scientific">Actinocatenispora comari</name>
    <dbReference type="NCBI Taxonomy" id="2807577"/>
    <lineage>
        <taxon>Bacteria</taxon>
        <taxon>Bacillati</taxon>
        <taxon>Actinomycetota</taxon>
        <taxon>Actinomycetes</taxon>
        <taxon>Micromonosporales</taxon>
        <taxon>Micromonosporaceae</taxon>
        <taxon>Actinocatenispora</taxon>
    </lineage>
</organism>
<dbReference type="RefSeq" id="WP_207129299.1">
    <property type="nucleotide sequence ID" value="NZ_BOPO01000149.1"/>
</dbReference>